<feature type="transmembrane region" description="Helical" evidence="1">
    <location>
        <begin position="96"/>
        <end position="113"/>
    </location>
</feature>
<proteinExistence type="predicted"/>
<evidence type="ECO:0000313" key="2">
    <source>
        <dbReference type="EMBL" id="NBR93366.1"/>
    </source>
</evidence>
<gene>
    <name evidence="2" type="ORF">EBT44_00650</name>
</gene>
<keyword evidence="1" id="KW-0472">Membrane</keyword>
<accession>A0A965GC28</accession>
<dbReference type="AlphaFoldDB" id="A0A965GC28"/>
<sequence length="218" mass="22965">MRRFFSHTIPMTPWRAASQWQLSLSRLSLLTVGLIIFGIGDGFLIITHLGNAPWSVLAQGLSLKLGISIGWATFSVSTAVLLLWIPFRQRPGAGTIANILVIALAIDLTVAWIPAPEKLLLRILMMIVGVALVGAGSAIYLTCGLGPGPRDGLMTALHYATGFSVARVRAGIEGVVLALGWVLGGRVGPGTLVFALGIGGSVALWLTVVGHLTRNTPQ</sequence>
<feature type="transmembrane region" description="Helical" evidence="1">
    <location>
        <begin position="192"/>
        <end position="212"/>
    </location>
</feature>
<name>A0A965GC28_9PROT</name>
<feature type="transmembrane region" description="Helical" evidence="1">
    <location>
        <begin position="61"/>
        <end position="84"/>
    </location>
</feature>
<dbReference type="Proteomes" id="UP000740727">
    <property type="component" value="Unassembled WGS sequence"/>
</dbReference>
<dbReference type="PANTHER" id="PTHR40078">
    <property type="entry name" value="INTEGRAL MEMBRANE PROTEIN-RELATED"/>
    <property type="match status" value="1"/>
</dbReference>
<reference evidence="2" key="1">
    <citation type="submission" date="2018-10" db="EMBL/GenBank/DDBJ databases">
        <title>Iterative Subtractive Binning of Freshwater Chronoseries Metagenomes Recovers Nearly Complete Genomes from over Four Hundred Novel Species.</title>
        <authorList>
            <person name="Rodriguez-R L.M."/>
            <person name="Tsementzi D."/>
            <person name="Luo C."/>
            <person name="Konstantinidis K.T."/>
        </authorList>
    </citation>
    <scope>NUCLEOTIDE SEQUENCE</scope>
    <source>
        <strain evidence="2">WB5_2A_028</strain>
    </source>
</reference>
<keyword evidence="1" id="KW-1133">Transmembrane helix</keyword>
<dbReference type="EMBL" id="RFXN01000003">
    <property type="protein sequence ID" value="NBR93366.1"/>
    <property type="molecule type" value="Genomic_DNA"/>
</dbReference>
<feature type="transmembrane region" description="Helical" evidence="1">
    <location>
        <begin position="27"/>
        <end position="49"/>
    </location>
</feature>
<dbReference type="InterPro" id="IPR038750">
    <property type="entry name" value="YczE/YyaS-like"/>
</dbReference>
<evidence type="ECO:0008006" key="4">
    <source>
        <dbReference type="Google" id="ProtNLM"/>
    </source>
</evidence>
<feature type="transmembrane region" description="Helical" evidence="1">
    <location>
        <begin position="119"/>
        <end position="141"/>
    </location>
</feature>
<protein>
    <recommendedName>
        <fullName evidence="4">YitT family protein</fullName>
    </recommendedName>
</protein>
<keyword evidence="1" id="KW-0812">Transmembrane</keyword>
<evidence type="ECO:0000256" key="1">
    <source>
        <dbReference type="SAM" id="Phobius"/>
    </source>
</evidence>
<comment type="caution">
    <text evidence="2">The sequence shown here is derived from an EMBL/GenBank/DDBJ whole genome shotgun (WGS) entry which is preliminary data.</text>
</comment>
<organism evidence="2 3">
    <name type="scientific">Candidatus Fonsibacter lacus</name>
    <dbReference type="NCBI Taxonomy" id="2576439"/>
    <lineage>
        <taxon>Bacteria</taxon>
        <taxon>Pseudomonadati</taxon>
        <taxon>Pseudomonadota</taxon>
        <taxon>Alphaproteobacteria</taxon>
        <taxon>Candidatus Pelagibacterales</taxon>
        <taxon>Candidatus Pelagibacterales incertae sedis</taxon>
        <taxon>Candidatus Fonsibacter</taxon>
    </lineage>
</organism>
<evidence type="ECO:0000313" key="3">
    <source>
        <dbReference type="Proteomes" id="UP000740727"/>
    </source>
</evidence>
<dbReference type="Pfam" id="PF19700">
    <property type="entry name" value="DUF6198"/>
    <property type="match status" value="1"/>
</dbReference>
<dbReference type="PANTHER" id="PTHR40078:SF1">
    <property type="entry name" value="INTEGRAL MEMBRANE PROTEIN"/>
    <property type="match status" value="1"/>
</dbReference>